<dbReference type="SMART" id="SM00304">
    <property type="entry name" value="HAMP"/>
    <property type="match status" value="1"/>
</dbReference>
<dbReference type="InterPro" id="IPR003660">
    <property type="entry name" value="HAMP_dom"/>
</dbReference>
<keyword evidence="3 10" id="KW-0812">Transmembrane</keyword>
<dbReference type="SUPFAM" id="SSF58104">
    <property type="entry name" value="Methyl-accepting chemotaxis protein (MCP) signaling domain"/>
    <property type="match status" value="1"/>
</dbReference>
<dbReference type="InterPro" id="IPR033463">
    <property type="entry name" value="sCache_3"/>
</dbReference>
<evidence type="ECO:0000256" key="6">
    <source>
        <dbReference type="ARBA" id="ARBA00023224"/>
    </source>
</evidence>
<evidence type="ECO:0000256" key="10">
    <source>
        <dbReference type="SAM" id="Phobius"/>
    </source>
</evidence>
<evidence type="ECO:0000256" key="1">
    <source>
        <dbReference type="ARBA" id="ARBA00004651"/>
    </source>
</evidence>
<keyword evidence="4 10" id="KW-1133">Transmembrane helix</keyword>
<dbReference type="Pfam" id="PF00015">
    <property type="entry name" value="MCPsignal"/>
    <property type="match status" value="1"/>
</dbReference>
<feature type="compositionally biased region" description="Polar residues" evidence="9">
    <location>
        <begin position="285"/>
        <end position="304"/>
    </location>
</feature>
<feature type="region of interest" description="Disordered" evidence="9">
    <location>
        <begin position="271"/>
        <end position="304"/>
    </location>
</feature>
<dbReference type="Gene3D" id="6.10.340.10">
    <property type="match status" value="1"/>
</dbReference>
<dbReference type="GO" id="GO:0006935">
    <property type="term" value="P:chemotaxis"/>
    <property type="evidence" value="ECO:0007669"/>
    <property type="project" value="InterPro"/>
</dbReference>
<gene>
    <name evidence="13" type="ORF">ATL39_1156</name>
</gene>
<dbReference type="PRINTS" id="PR00260">
    <property type="entry name" value="CHEMTRNSDUCR"/>
</dbReference>
<evidence type="ECO:0000256" key="7">
    <source>
        <dbReference type="ARBA" id="ARBA00029447"/>
    </source>
</evidence>
<dbReference type="Pfam" id="PF17202">
    <property type="entry name" value="sCache_3_3"/>
    <property type="match status" value="1"/>
</dbReference>
<comment type="caution">
    <text evidence="13">The sequence shown here is derived from an EMBL/GenBank/DDBJ whole genome shotgun (WGS) entry which is preliminary data.</text>
</comment>
<comment type="similarity">
    <text evidence="7">Belongs to the methyl-accepting chemotaxis (MCP) protein family.</text>
</comment>
<organism evidence="13 14">
    <name type="scientific">Sinobaca qinghaiensis</name>
    <dbReference type="NCBI Taxonomy" id="342944"/>
    <lineage>
        <taxon>Bacteria</taxon>
        <taxon>Bacillati</taxon>
        <taxon>Bacillota</taxon>
        <taxon>Bacilli</taxon>
        <taxon>Bacillales</taxon>
        <taxon>Sporolactobacillaceae</taxon>
        <taxon>Sinobaca</taxon>
    </lineage>
</organism>
<evidence type="ECO:0000256" key="8">
    <source>
        <dbReference type="PROSITE-ProRule" id="PRU00284"/>
    </source>
</evidence>
<keyword evidence="6 8" id="KW-0807">Transducer</keyword>
<evidence type="ECO:0000256" key="9">
    <source>
        <dbReference type="SAM" id="MobiDB-lite"/>
    </source>
</evidence>
<keyword evidence="5 10" id="KW-0472">Membrane</keyword>
<dbReference type="PANTHER" id="PTHR32089">
    <property type="entry name" value="METHYL-ACCEPTING CHEMOTAXIS PROTEIN MCPB"/>
    <property type="match status" value="1"/>
</dbReference>
<evidence type="ECO:0000256" key="2">
    <source>
        <dbReference type="ARBA" id="ARBA00022475"/>
    </source>
</evidence>
<feature type="transmembrane region" description="Helical" evidence="10">
    <location>
        <begin position="12"/>
        <end position="32"/>
    </location>
</feature>
<dbReference type="Proteomes" id="UP000285120">
    <property type="component" value="Unassembled WGS sequence"/>
</dbReference>
<dbReference type="EMBL" id="RAPK01000007">
    <property type="protein sequence ID" value="RKD75457.1"/>
    <property type="molecule type" value="Genomic_DNA"/>
</dbReference>
<evidence type="ECO:0000256" key="5">
    <source>
        <dbReference type="ARBA" id="ARBA00023136"/>
    </source>
</evidence>
<dbReference type="GO" id="GO:0007165">
    <property type="term" value="P:signal transduction"/>
    <property type="evidence" value="ECO:0007669"/>
    <property type="project" value="UniProtKB-KW"/>
</dbReference>
<dbReference type="SMART" id="SM00283">
    <property type="entry name" value="MA"/>
    <property type="match status" value="1"/>
</dbReference>
<dbReference type="Gene3D" id="1.10.287.950">
    <property type="entry name" value="Methyl-accepting chemotaxis protein"/>
    <property type="match status" value="1"/>
</dbReference>
<evidence type="ECO:0000313" key="13">
    <source>
        <dbReference type="EMBL" id="RKD75457.1"/>
    </source>
</evidence>
<sequence>MWNNRKIGSKINMIVLSILALLFIGLGSVVYWQTSESIKKASTEKAASDLQLGREALNGAYPGSWALEDGTLVKGGTAVSDEMVDYIGDITGGTVTIFQEDTRAATNVMVDGERAVGTQASPEVIESVINRQETYTGEADVAGNTYQTAYEPIIDENGQVIGMWYVGASQELISETVTIMMTAFVLIFLLMAALASFCVWLFTKGLNKRLQTMTNALQRAGKGDFSVELEDHSGDEIGRLARDYNEMKGKLTNLVQQLSISAEQVAASSEELTASAEETSRASEQISESIQQVASGTDRQSASTEDNLTILKHLVSGMNDLTEQVQKAKTVSEDTSSKSNNGFTAVELATSQMESIRNTTADSSVHVETLGRQSNQIGSIVTLIREVAEQTNLLALNAAIEAARAGEQGRGFAVVAEEVRKLAEESQLSAKQIETIVFDIKTGIESAVVSMKEGEKAVDTGMDYVVKAGRSFKEISQGVQEMEEQMIMASGNVENMAEKTKGLEHSIAASLSVLKEATGYSENVAAAAEEQTASMQEVSNASAGLAETAEELQQSMQSFILK</sequence>
<dbReference type="PROSITE" id="PS50885">
    <property type="entry name" value="HAMP"/>
    <property type="match status" value="1"/>
</dbReference>
<evidence type="ECO:0000259" key="11">
    <source>
        <dbReference type="PROSITE" id="PS50111"/>
    </source>
</evidence>
<feature type="domain" description="HAMP" evidence="12">
    <location>
        <begin position="204"/>
        <end position="256"/>
    </location>
</feature>
<keyword evidence="2" id="KW-1003">Cell membrane</keyword>
<dbReference type="InterPro" id="IPR004090">
    <property type="entry name" value="Chemotax_Me-accpt_rcpt"/>
</dbReference>
<dbReference type="InterPro" id="IPR029151">
    <property type="entry name" value="Sensor-like_sf"/>
</dbReference>
<dbReference type="CDD" id="cd11386">
    <property type="entry name" value="MCP_signal"/>
    <property type="match status" value="1"/>
</dbReference>
<reference evidence="13 14" key="1">
    <citation type="submission" date="2018-09" db="EMBL/GenBank/DDBJ databases">
        <title>Genomic Encyclopedia of Archaeal and Bacterial Type Strains, Phase II (KMG-II): from individual species to whole genera.</title>
        <authorList>
            <person name="Goeker M."/>
        </authorList>
    </citation>
    <scope>NUCLEOTIDE SEQUENCE [LARGE SCALE GENOMIC DNA]</scope>
    <source>
        <strain evidence="13 14">DSM 17008</strain>
    </source>
</reference>
<protein>
    <submittedName>
        <fullName evidence="13">Methyl-accepting chemotaxis protein</fullName>
    </submittedName>
</protein>
<dbReference type="PANTHER" id="PTHR32089:SF112">
    <property type="entry name" value="LYSOZYME-LIKE PROTEIN-RELATED"/>
    <property type="match status" value="1"/>
</dbReference>
<evidence type="ECO:0000256" key="4">
    <source>
        <dbReference type="ARBA" id="ARBA00022989"/>
    </source>
</evidence>
<keyword evidence="14" id="KW-1185">Reference proteome</keyword>
<comment type="subcellular location">
    <subcellularLocation>
        <location evidence="1">Cell membrane</location>
        <topology evidence="1">Multi-pass membrane protein</topology>
    </subcellularLocation>
</comment>
<proteinExistence type="inferred from homology"/>
<dbReference type="AlphaFoldDB" id="A0A419V6E5"/>
<dbReference type="CDD" id="cd06225">
    <property type="entry name" value="HAMP"/>
    <property type="match status" value="1"/>
</dbReference>
<dbReference type="SUPFAM" id="SSF103190">
    <property type="entry name" value="Sensory domain-like"/>
    <property type="match status" value="1"/>
</dbReference>
<feature type="transmembrane region" description="Helical" evidence="10">
    <location>
        <begin position="179"/>
        <end position="203"/>
    </location>
</feature>
<feature type="domain" description="Methyl-accepting transducer" evidence="11">
    <location>
        <begin position="275"/>
        <end position="546"/>
    </location>
</feature>
<dbReference type="Pfam" id="PF00672">
    <property type="entry name" value="HAMP"/>
    <property type="match status" value="1"/>
</dbReference>
<evidence type="ECO:0000313" key="14">
    <source>
        <dbReference type="Proteomes" id="UP000285120"/>
    </source>
</evidence>
<dbReference type="GO" id="GO:0005886">
    <property type="term" value="C:plasma membrane"/>
    <property type="evidence" value="ECO:0007669"/>
    <property type="project" value="UniProtKB-SubCell"/>
</dbReference>
<dbReference type="OrthoDB" id="2379189at2"/>
<accession>A0A419V6E5</accession>
<evidence type="ECO:0000259" key="12">
    <source>
        <dbReference type="PROSITE" id="PS50885"/>
    </source>
</evidence>
<dbReference type="GO" id="GO:0004888">
    <property type="term" value="F:transmembrane signaling receptor activity"/>
    <property type="evidence" value="ECO:0007669"/>
    <property type="project" value="InterPro"/>
</dbReference>
<name>A0A419V6E5_9BACL</name>
<evidence type="ECO:0000256" key="3">
    <source>
        <dbReference type="ARBA" id="ARBA00022692"/>
    </source>
</evidence>
<dbReference type="PROSITE" id="PS50111">
    <property type="entry name" value="CHEMOTAXIS_TRANSDUC_2"/>
    <property type="match status" value="1"/>
</dbReference>
<dbReference type="RefSeq" id="WP_120192334.1">
    <property type="nucleotide sequence ID" value="NZ_RAPK01000007.1"/>
</dbReference>
<dbReference type="InterPro" id="IPR004089">
    <property type="entry name" value="MCPsignal_dom"/>
</dbReference>